<dbReference type="NCBIfam" id="NF043066">
    <property type="entry name" value="ETEC_3214_dom"/>
    <property type="match status" value="1"/>
</dbReference>
<keyword evidence="1" id="KW-1133">Transmembrane helix</keyword>
<evidence type="ECO:0000256" key="1">
    <source>
        <dbReference type="SAM" id="Phobius"/>
    </source>
</evidence>
<keyword evidence="1" id="KW-0812">Transmembrane</keyword>
<proteinExistence type="predicted"/>
<reference evidence="2 3" key="1">
    <citation type="submission" date="2021-02" db="EMBL/GenBank/DDBJ databases">
        <title>FDA dAtabase for Regulatory Grade micrObial Sequences (FDA-ARGOS): Supporting development and validation of Infectious Disease Dx tests.</title>
        <authorList>
            <person name="Sproer C."/>
            <person name="Gronow S."/>
            <person name="Severitt S."/>
            <person name="Schroder I."/>
            <person name="Tallon L."/>
            <person name="Sadzewicz L."/>
            <person name="Zhao X."/>
            <person name="Boylan J."/>
            <person name="Ott S."/>
            <person name="Bowen H."/>
            <person name="Vavikolanu K."/>
            <person name="Mehta A."/>
            <person name="Aluvathingal J."/>
            <person name="Nadendla S."/>
            <person name="Lowell S."/>
            <person name="Myers T."/>
            <person name="Yan Y."/>
            <person name="Sichtig H."/>
        </authorList>
    </citation>
    <scope>NUCLEOTIDE SEQUENCE [LARGE SCALE GENOMIC DNA]</scope>
    <source>
        <strain evidence="2 3">FDAARGOS_1212</strain>
        <plasmid evidence="2 3">unnamed2</plasmid>
    </source>
</reference>
<dbReference type="Proteomes" id="UP000623926">
    <property type="component" value="Plasmid unnamed2"/>
</dbReference>
<dbReference type="InterPro" id="IPR050010">
    <property type="entry name" value="ETEC_3214_dom"/>
</dbReference>
<dbReference type="AlphaFoldDB" id="A0ABD7D8B3"/>
<keyword evidence="1" id="KW-0472">Membrane</keyword>
<dbReference type="EMBL" id="CP070246">
    <property type="protein sequence ID" value="QRV39043.1"/>
    <property type="molecule type" value="Genomic_DNA"/>
</dbReference>
<protein>
    <submittedName>
        <fullName evidence="2">Uncharacterized protein</fullName>
    </submittedName>
</protein>
<feature type="transmembrane region" description="Helical" evidence="1">
    <location>
        <begin position="12"/>
        <end position="34"/>
    </location>
</feature>
<geneLocation type="plasmid" evidence="2 3">
    <name>unnamed2</name>
</geneLocation>
<dbReference type="RefSeq" id="WP_050493930.1">
    <property type="nucleotide sequence ID" value="NZ_CP070246.1"/>
</dbReference>
<evidence type="ECO:0000313" key="3">
    <source>
        <dbReference type="Proteomes" id="UP000623926"/>
    </source>
</evidence>
<sequence>MSFSPVIETRLNVWTLAAVLTALYGLFGIARGWWHASLGKRRRVIRAYRGIAPYVRHDYVTEQFGEPAWQRKTTVRQYSAPTGENECEEPLQDVEVTVRTWPLGVLGYLVTWCNDDNEVLMYSLTARSRLFRRRVSIGPHRITLGKTPLAALPSPNAEDCGPWFELGARRFSYAEEHYFGNPGGYLRWVVGMSDAGSPLTPPVGCNGDAWAAEDVAAFRHAARTNSVLVIGPAIDTEGVLPRGIAPDLDTVRLLELRHPIRVALTTRYYAAKAAVERWEERKREVREGPLA</sequence>
<organism evidence="2 3">
    <name type="scientific">Streptomyces californicus</name>
    <dbReference type="NCBI Taxonomy" id="67351"/>
    <lineage>
        <taxon>Bacteria</taxon>
        <taxon>Bacillati</taxon>
        <taxon>Actinomycetota</taxon>
        <taxon>Actinomycetes</taxon>
        <taxon>Kitasatosporales</taxon>
        <taxon>Streptomycetaceae</taxon>
        <taxon>Streptomyces</taxon>
    </lineage>
</organism>
<evidence type="ECO:0000313" key="2">
    <source>
        <dbReference type="EMBL" id="QRV39043.1"/>
    </source>
</evidence>
<keyword evidence="2" id="KW-0614">Plasmid</keyword>
<gene>
    <name evidence="2" type="ORF">I6J42_33635</name>
</gene>
<name>A0ABD7D8B3_9ACTN</name>
<accession>A0ABD7D8B3</accession>